<protein>
    <submittedName>
        <fullName evidence="3">Uncharacterized protein</fullName>
    </submittedName>
</protein>
<evidence type="ECO:0000313" key="4">
    <source>
        <dbReference type="Proteomes" id="UP000266152"/>
    </source>
</evidence>
<organism evidence="3 4">
    <name type="scientific">Fusarium sporotrichioides</name>
    <dbReference type="NCBI Taxonomy" id="5514"/>
    <lineage>
        <taxon>Eukaryota</taxon>
        <taxon>Fungi</taxon>
        <taxon>Dikarya</taxon>
        <taxon>Ascomycota</taxon>
        <taxon>Pezizomycotina</taxon>
        <taxon>Sordariomycetes</taxon>
        <taxon>Hypocreomycetidae</taxon>
        <taxon>Hypocreales</taxon>
        <taxon>Nectriaceae</taxon>
        <taxon>Fusarium</taxon>
    </lineage>
</organism>
<evidence type="ECO:0000313" key="3">
    <source>
        <dbReference type="EMBL" id="RGP71207.1"/>
    </source>
</evidence>
<sequence>MAEQVDVGAQAKAAMEEIKNLREICASQNKKIEQLSGKNKRLTESNTMYVKNQAVLLKEGEEAEDEIESLKARIADLNAQIAEFEVNTAFYTELLDDFFAEKKELQAKRAINHAQIHALDARLQQCDACVTKLINVLHRKIVTGRIALAALNAAHRALPSPELKTELEKIYKTAEENVDIAGLQKEYADSLMEAGIAINFPDQQTDPSAAQTRQETANNMTLDDNTEGAQPTTT</sequence>
<comment type="caution">
    <text evidence="3">The sequence shown here is derived from an EMBL/GenBank/DDBJ whole genome shotgun (WGS) entry which is preliminary data.</text>
</comment>
<evidence type="ECO:0000256" key="1">
    <source>
        <dbReference type="SAM" id="Coils"/>
    </source>
</evidence>
<feature type="region of interest" description="Disordered" evidence="2">
    <location>
        <begin position="202"/>
        <end position="234"/>
    </location>
</feature>
<proteinExistence type="predicted"/>
<keyword evidence="4" id="KW-1185">Reference proteome</keyword>
<dbReference type="Proteomes" id="UP000266152">
    <property type="component" value="Unassembled WGS sequence"/>
</dbReference>
<evidence type="ECO:0000256" key="2">
    <source>
        <dbReference type="SAM" id="MobiDB-lite"/>
    </source>
</evidence>
<dbReference type="EMBL" id="PXOF01000046">
    <property type="protein sequence ID" value="RGP71207.1"/>
    <property type="molecule type" value="Genomic_DNA"/>
</dbReference>
<gene>
    <name evidence="3" type="ORF">FSPOR_3540</name>
</gene>
<name>A0A395SGH4_FUSSP</name>
<dbReference type="AlphaFoldDB" id="A0A395SGH4"/>
<feature type="coiled-coil region" evidence="1">
    <location>
        <begin position="11"/>
        <end position="87"/>
    </location>
</feature>
<accession>A0A395SGH4</accession>
<keyword evidence="1" id="KW-0175">Coiled coil</keyword>
<reference evidence="3 4" key="1">
    <citation type="journal article" date="2018" name="PLoS Pathog.">
        <title>Evolution of structural diversity of trichothecenes, a family of toxins produced by plant pathogenic and entomopathogenic fungi.</title>
        <authorList>
            <person name="Proctor R.H."/>
            <person name="McCormick S.P."/>
            <person name="Kim H.S."/>
            <person name="Cardoza R.E."/>
            <person name="Stanley A.M."/>
            <person name="Lindo L."/>
            <person name="Kelly A."/>
            <person name="Brown D.W."/>
            <person name="Lee T."/>
            <person name="Vaughan M.M."/>
            <person name="Alexander N.J."/>
            <person name="Busman M."/>
            <person name="Gutierrez S."/>
        </authorList>
    </citation>
    <scope>NUCLEOTIDE SEQUENCE [LARGE SCALE GENOMIC DNA]</scope>
    <source>
        <strain evidence="3 4">NRRL 3299</strain>
    </source>
</reference>